<protein>
    <submittedName>
        <fullName evidence="2">XRE family transcriptional regulator</fullName>
    </submittedName>
</protein>
<dbReference type="PROSITE" id="PS50943">
    <property type="entry name" value="HTH_CROC1"/>
    <property type="match status" value="1"/>
</dbReference>
<reference evidence="2 3" key="1">
    <citation type="submission" date="2019-04" db="EMBL/GenBank/DDBJ databases">
        <title>Natronospirillum operosus gen. nov., sp. nov., a haloalkaliphilic satellite isolated from decaying biomass of laboratory culture of cyanobacterium Geitlerinema sp. and proposal of Natronospirillaceae fam. nov. and Saccharospirillaceae fam. nov.</title>
        <authorList>
            <person name="Kevbrin V."/>
            <person name="Boltyanskaya Y."/>
            <person name="Koziaeva V."/>
            <person name="Grouzdev D.S."/>
            <person name="Park M."/>
            <person name="Cho J."/>
        </authorList>
    </citation>
    <scope>NUCLEOTIDE SEQUENCE [LARGE SCALE GENOMIC DNA]</scope>
    <source>
        <strain evidence="2 3">G-116</strain>
    </source>
</reference>
<sequence>MSIIYVSINKKNDPFVMILDLIQLDQQITGDYMTRQTSEDKEAEAQPDNLNTFGDRLALAINRAGGATIVAKQIGVSSSVLRKWKAGRSDPSRSKLVGIARVSKVPLEWLATGEGSPDGLSVGYRQEASPRDLELVEAVSRAAFEELDSRSIRLSPAAKARLIKFLFKHFSAHWDEPFDETVKSLVDLLAAQDSGE</sequence>
<organism evidence="2 3">
    <name type="scientific">Natronospirillum operosum</name>
    <dbReference type="NCBI Taxonomy" id="2759953"/>
    <lineage>
        <taxon>Bacteria</taxon>
        <taxon>Pseudomonadati</taxon>
        <taxon>Pseudomonadota</taxon>
        <taxon>Gammaproteobacteria</taxon>
        <taxon>Oceanospirillales</taxon>
        <taxon>Natronospirillaceae</taxon>
        <taxon>Natronospirillum</taxon>
    </lineage>
</organism>
<proteinExistence type="predicted"/>
<comment type="caution">
    <text evidence="2">The sequence shown here is derived from an EMBL/GenBank/DDBJ whole genome shotgun (WGS) entry which is preliminary data.</text>
</comment>
<feature type="domain" description="HTH cro/C1-type" evidence="1">
    <location>
        <begin position="70"/>
        <end position="110"/>
    </location>
</feature>
<dbReference type="RefSeq" id="WP_135484087.1">
    <property type="nucleotide sequence ID" value="NZ_SRMF01000007.1"/>
</dbReference>
<dbReference type="InterPro" id="IPR010982">
    <property type="entry name" value="Lambda_DNA-bd_dom_sf"/>
</dbReference>
<dbReference type="Proteomes" id="UP000297475">
    <property type="component" value="Unassembled WGS sequence"/>
</dbReference>
<dbReference type="InterPro" id="IPR001387">
    <property type="entry name" value="Cro/C1-type_HTH"/>
</dbReference>
<dbReference type="GO" id="GO:0003677">
    <property type="term" value="F:DNA binding"/>
    <property type="evidence" value="ECO:0007669"/>
    <property type="project" value="InterPro"/>
</dbReference>
<dbReference type="Gene3D" id="1.10.260.40">
    <property type="entry name" value="lambda repressor-like DNA-binding domains"/>
    <property type="match status" value="1"/>
</dbReference>
<dbReference type="CDD" id="cd00093">
    <property type="entry name" value="HTH_XRE"/>
    <property type="match status" value="1"/>
</dbReference>
<dbReference type="Pfam" id="PF01381">
    <property type="entry name" value="HTH_3"/>
    <property type="match status" value="1"/>
</dbReference>
<dbReference type="EMBL" id="SRMF01000007">
    <property type="protein sequence ID" value="TGG91676.1"/>
    <property type="molecule type" value="Genomic_DNA"/>
</dbReference>
<evidence type="ECO:0000259" key="1">
    <source>
        <dbReference type="PROSITE" id="PS50943"/>
    </source>
</evidence>
<evidence type="ECO:0000313" key="3">
    <source>
        <dbReference type="Proteomes" id="UP000297475"/>
    </source>
</evidence>
<accession>A0A4Z0WAU8</accession>
<evidence type="ECO:0000313" key="2">
    <source>
        <dbReference type="EMBL" id="TGG91676.1"/>
    </source>
</evidence>
<name>A0A4Z0WAU8_9GAMM</name>
<dbReference type="SUPFAM" id="SSF47413">
    <property type="entry name" value="lambda repressor-like DNA-binding domains"/>
    <property type="match status" value="1"/>
</dbReference>
<gene>
    <name evidence="2" type="ORF">E4656_14855</name>
</gene>
<keyword evidence="3" id="KW-1185">Reference proteome</keyword>
<dbReference type="OrthoDB" id="5959816at2"/>
<dbReference type="AlphaFoldDB" id="A0A4Z0WAU8"/>